<dbReference type="Proteomes" id="UP000663870">
    <property type="component" value="Unassembled WGS sequence"/>
</dbReference>
<evidence type="ECO:0000259" key="1">
    <source>
        <dbReference type="Pfam" id="PF19704"/>
    </source>
</evidence>
<protein>
    <recommendedName>
        <fullName evidence="1">DNA-dependent protein kinase catalytic subunit CC5 domain-containing protein</fullName>
    </recommendedName>
</protein>
<organism evidence="3 4">
    <name type="scientific">Rotaria sordida</name>
    <dbReference type="NCBI Taxonomy" id="392033"/>
    <lineage>
        <taxon>Eukaryota</taxon>
        <taxon>Metazoa</taxon>
        <taxon>Spiralia</taxon>
        <taxon>Gnathifera</taxon>
        <taxon>Rotifera</taxon>
        <taxon>Eurotatoria</taxon>
        <taxon>Bdelloidea</taxon>
        <taxon>Philodinida</taxon>
        <taxon>Philodinidae</taxon>
        <taxon>Rotaria</taxon>
    </lineage>
</organism>
<dbReference type="Proteomes" id="UP000663854">
    <property type="component" value="Unassembled WGS sequence"/>
</dbReference>
<proteinExistence type="predicted"/>
<evidence type="ECO:0000313" key="3">
    <source>
        <dbReference type="EMBL" id="CAF1581222.1"/>
    </source>
</evidence>
<dbReference type="GO" id="GO:0006303">
    <property type="term" value="P:double-strand break repair via nonhomologous end joining"/>
    <property type="evidence" value="ECO:0007669"/>
    <property type="project" value="InterPro"/>
</dbReference>
<name>A0A815ZDR9_9BILA</name>
<dbReference type="EMBL" id="CAJNOL010004111">
    <property type="protein sequence ID" value="CAF1581222.1"/>
    <property type="molecule type" value="Genomic_DNA"/>
</dbReference>
<gene>
    <name evidence="3" type="ORF">JXQ802_LOCUS46245</name>
    <name evidence="2" type="ORF">PYM288_LOCUS30511</name>
</gene>
<dbReference type="EMBL" id="CAJNOH010002845">
    <property type="protein sequence ID" value="CAF1312961.1"/>
    <property type="molecule type" value="Genomic_DNA"/>
</dbReference>
<reference evidence="3" key="1">
    <citation type="submission" date="2021-02" db="EMBL/GenBank/DDBJ databases">
        <authorList>
            <person name="Nowell W R."/>
        </authorList>
    </citation>
    <scope>NUCLEOTIDE SEQUENCE</scope>
</reference>
<evidence type="ECO:0000313" key="2">
    <source>
        <dbReference type="EMBL" id="CAF1312961.1"/>
    </source>
</evidence>
<feature type="domain" description="DNA-dependent protein kinase catalytic subunit CC5" evidence="1">
    <location>
        <begin position="72"/>
        <end position="135"/>
    </location>
</feature>
<keyword evidence="4" id="KW-1185">Reference proteome</keyword>
<evidence type="ECO:0000313" key="4">
    <source>
        <dbReference type="Proteomes" id="UP000663870"/>
    </source>
</evidence>
<comment type="caution">
    <text evidence="3">The sequence shown here is derived from an EMBL/GenBank/DDBJ whole genome shotgun (WGS) entry which is preliminary data.</text>
</comment>
<dbReference type="InterPro" id="IPR045581">
    <property type="entry name" value="DNAPKcs_CC5"/>
</dbReference>
<dbReference type="AlphaFoldDB" id="A0A815ZDR9"/>
<accession>A0A815ZDR9</accession>
<sequence length="173" mass="20168">MVGEPTVVTFNVKLFLMHLIIRNTHRIFKSYTHNWLIPINLNTFIIDTIVILLSWNIIGITSELDAISVLQRLIKYLFLNCTHKNSLVMKSNLDLIKKFVELWKERIYPSTLIIYKLISDQHIKSKQNAIGLLLIDNTTTYNRLKQTNTFPLPTLSTQTKRTSLTINVDNRNK</sequence>
<dbReference type="Pfam" id="PF19704">
    <property type="entry name" value="DNAPKcs_CC5"/>
    <property type="match status" value="1"/>
</dbReference>